<accession>A0A0A8ZAY5</accession>
<evidence type="ECO:0000313" key="2">
    <source>
        <dbReference type="EMBL" id="JAD34843.1"/>
    </source>
</evidence>
<organism evidence="2">
    <name type="scientific">Arundo donax</name>
    <name type="common">Giant reed</name>
    <name type="synonym">Donax arundinaceus</name>
    <dbReference type="NCBI Taxonomy" id="35708"/>
    <lineage>
        <taxon>Eukaryota</taxon>
        <taxon>Viridiplantae</taxon>
        <taxon>Streptophyta</taxon>
        <taxon>Embryophyta</taxon>
        <taxon>Tracheophyta</taxon>
        <taxon>Spermatophyta</taxon>
        <taxon>Magnoliopsida</taxon>
        <taxon>Liliopsida</taxon>
        <taxon>Poales</taxon>
        <taxon>Poaceae</taxon>
        <taxon>PACMAD clade</taxon>
        <taxon>Arundinoideae</taxon>
        <taxon>Arundineae</taxon>
        <taxon>Arundo</taxon>
    </lineage>
</organism>
<evidence type="ECO:0000256" key="1">
    <source>
        <dbReference type="SAM" id="Phobius"/>
    </source>
</evidence>
<dbReference type="EMBL" id="GBRH01263052">
    <property type="protein sequence ID" value="JAD34843.1"/>
    <property type="molecule type" value="Transcribed_RNA"/>
</dbReference>
<keyword evidence="1" id="KW-0812">Transmembrane</keyword>
<dbReference type="InterPro" id="IPR004158">
    <property type="entry name" value="DUF247_pln"/>
</dbReference>
<dbReference type="PANTHER" id="PTHR31549">
    <property type="entry name" value="PROTEIN, PUTATIVE (DUF247)-RELATED-RELATED"/>
    <property type="match status" value="1"/>
</dbReference>
<feature type="transmembrane region" description="Helical" evidence="1">
    <location>
        <begin position="343"/>
        <end position="361"/>
    </location>
</feature>
<reference evidence="2" key="2">
    <citation type="journal article" date="2015" name="Data Brief">
        <title>Shoot transcriptome of the giant reed, Arundo donax.</title>
        <authorList>
            <person name="Barrero R.A."/>
            <person name="Guerrero F.D."/>
            <person name="Moolhuijzen P."/>
            <person name="Goolsby J.A."/>
            <person name="Tidwell J."/>
            <person name="Bellgard S.E."/>
            <person name="Bellgard M.I."/>
        </authorList>
    </citation>
    <scope>NUCLEOTIDE SEQUENCE</scope>
    <source>
        <tissue evidence="2">Shoot tissue taken approximately 20 cm above the soil surface</tissue>
    </source>
</reference>
<name>A0A0A8ZAY5_ARUDO</name>
<dbReference type="PANTHER" id="PTHR31549:SF256">
    <property type="entry name" value="EXPRESSED PROTEIN"/>
    <property type="match status" value="1"/>
</dbReference>
<keyword evidence="1" id="KW-1133">Transmembrane helix</keyword>
<reference evidence="2" key="1">
    <citation type="submission" date="2014-09" db="EMBL/GenBank/DDBJ databases">
        <authorList>
            <person name="Magalhaes I.L.F."/>
            <person name="Oliveira U."/>
            <person name="Santos F.R."/>
            <person name="Vidigal T.H.D.A."/>
            <person name="Brescovit A.D."/>
            <person name="Santos A.J."/>
        </authorList>
    </citation>
    <scope>NUCLEOTIDE SEQUENCE</scope>
    <source>
        <tissue evidence="2">Shoot tissue taken approximately 20 cm above the soil surface</tissue>
    </source>
</reference>
<dbReference type="Pfam" id="PF03140">
    <property type="entry name" value="DUF247"/>
    <property type="match status" value="1"/>
</dbReference>
<keyword evidence="1" id="KW-0472">Membrane</keyword>
<protein>
    <submittedName>
        <fullName evidence="2">Uncharacterized protein</fullName>
    </submittedName>
</protein>
<dbReference type="AlphaFoldDB" id="A0A0A8ZAY5"/>
<proteinExistence type="predicted"/>
<sequence length="366" mass="41410">MPELQAMEEIKRTAVHLFFQGLAESREAVYQKIIPIARKVRDCYADAGALAGITDDEFATMMLVDGCFLVQFIYAAITITIDTREETASLLRSIIHPHFRGIMRDIMLLENQIPWPVIEFLMSLRHLPMGKFIGIMASRLHGGVSKETFGVDIDESYKPSHLLCFIRFYTAGRGRVVRGAPRYSGDTLSFSTSAAELAEMGIKLKASKTAHFSDMNMVKGPFFAKLSLPPLHLDIINACWLVNMAAFEMCTEAYWADECFVNSYLRVLSQLMNRKDDVRELRVKRIVGGSSDKQTLELFVGLAPNLSEGLAYFRIIIGLENYKHKRRVWISIYRFLYNNAKTIATVLSAIGVLVGIFRALYSLKEH</sequence>